<sequence length="397" mass="41517">MLSTRPCLLTALQLLSQVHGAILLASHYTGKIHTLSLTTKGTEANFAITSSASGCGTLPAWLQWDSDTGTLYCIDENWFGRGRAASFSADADGKLAQTGQTTTSGASVHSTIYGGGDGRGFLATSEYDRSTITTYKLPLGPSTTVQQQLKFNLTTPGPHPRQQAPHPHASFPDPTGQYLLAPDLGADLIRIFRIDGVSGKLADCGAGRAGPGDGPRHGAFWAPIHGSTEGLMLYTVNELGNSVSAWSVSYPAGSPTSGCLTLSKTQTLSTYAEGIMPPAGSKASEVQVKDNFLYAANRADETFGPKQDSLATYAINAETGEIAWLEATNAHAWYPRTFAINAAGDLVAIGGQTSSNVAVIPRDPATGRLGDMIASLQVASPGTPGNEDGLSAVIWLE</sequence>
<evidence type="ECO:0000313" key="4">
    <source>
        <dbReference type="Proteomes" id="UP000294003"/>
    </source>
</evidence>
<dbReference type="InterPro" id="IPR015943">
    <property type="entry name" value="WD40/YVTN_repeat-like_dom_sf"/>
</dbReference>
<dbReference type="InterPro" id="IPR019405">
    <property type="entry name" value="Lactonase_7-beta_prop"/>
</dbReference>
<organism evidence="3 4">
    <name type="scientific">Monosporascus cannonballus</name>
    <dbReference type="NCBI Taxonomy" id="155416"/>
    <lineage>
        <taxon>Eukaryota</taxon>
        <taxon>Fungi</taxon>
        <taxon>Dikarya</taxon>
        <taxon>Ascomycota</taxon>
        <taxon>Pezizomycotina</taxon>
        <taxon>Sordariomycetes</taxon>
        <taxon>Xylariomycetidae</taxon>
        <taxon>Xylariales</taxon>
        <taxon>Xylariales incertae sedis</taxon>
        <taxon>Monosporascus</taxon>
    </lineage>
</organism>
<proteinExistence type="inferred from homology"/>
<comment type="similarity">
    <text evidence="1">Belongs to the cycloisomerase 2 family.</text>
</comment>
<keyword evidence="4" id="KW-1185">Reference proteome</keyword>
<dbReference type="InterPro" id="IPR011048">
    <property type="entry name" value="Haem_d1_sf"/>
</dbReference>
<evidence type="ECO:0000256" key="1">
    <source>
        <dbReference type="ARBA" id="ARBA00005564"/>
    </source>
</evidence>
<reference evidence="3 4" key="1">
    <citation type="submission" date="2018-06" db="EMBL/GenBank/DDBJ databases">
        <title>Complete Genomes of Monosporascus.</title>
        <authorList>
            <person name="Robinson A.J."/>
            <person name="Natvig D.O."/>
        </authorList>
    </citation>
    <scope>NUCLEOTIDE SEQUENCE [LARGE SCALE GENOMIC DNA]</scope>
    <source>
        <strain evidence="3 4">CBS 609.92</strain>
    </source>
</reference>
<evidence type="ECO:0000256" key="2">
    <source>
        <dbReference type="SAM" id="SignalP"/>
    </source>
</evidence>
<dbReference type="SUPFAM" id="SSF51004">
    <property type="entry name" value="C-terminal (heme d1) domain of cytochrome cd1-nitrite reductase"/>
    <property type="match status" value="1"/>
</dbReference>
<dbReference type="InterPro" id="IPR050282">
    <property type="entry name" value="Cycloisomerase_2"/>
</dbReference>
<accession>A0ABY0GSR7</accession>
<keyword evidence="2" id="KW-0732">Signal</keyword>
<protein>
    <recommendedName>
        <fullName evidence="5">6-phosphogluconolactonase</fullName>
    </recommendedName>
</protein>
<name>A0ABY0GSR7_9PEZI</name>
<dbReference type="EMBL" id="QJNS01000582">
    <property type="protein sequence ID" value="RYO76509.1"/>
    <property type="molecule type" value="Genomic_DNA"/>
</dbReference>
<feature type="chain" id="PRO_5046996240" description="6-phosphogluconolactonase" evidence="2">
    <location>
        <begin position="21"/>
        <end position="397"/>
    </location>
</feature>
<dbReference type="Proteomes" id="UP000294003">
    <property type="component" value="Unassembled WGS sequence"/>
</dbReference>
<dbReference type="Gene3D" id="2.130.10.10">
    <property type="entry name" value="YVTN repeat-like/Quinoprotein amine dehydrogenase"/>
    <property type="match status" value="1"/>
</dbReference>
<evidence type="ECO:0008006" key="5">
    <source>
        <dbReference type="Google" id="ProtNLM"/>
    </source>
</evidence>
<feature type="signal peptide" evidence="2">
    <location>
        <begin position="1"/>
        <end position="20"/>
    </location>
</feature>
<evidence type="ECO:0000313" key="3">
    <source>
        <dbReference type="EMBL" id="RYO76509.1"/>
    </source>
</evidence>
<gene>
    <name evidence="3" type="ORF">DL762_009779</name>
</gene>
<dbReference type="PANTHER" id="PTHR30344:SF1">
    <property type="entry name" value="6-PHOSPHOGLUCONOLACTONASE"/>
    <property type="match status" value="1"/>
</dbReference>
<dbReference type="Pfam" id="PF10282">
    <property type="entry name" value="Lactonase"/>
    <property type="match status" value="1"/>
</dbReference>
<comment type="caution">
    <text evidence="3">The sequence shown here is derived from an EMBL/GenBank/DDBJ whole genome shotgun (WGS) entry which is preliminary data.</text>
</comment>
<dbReference type="PANTHER" id="PTHR30344">
    <property type="entry name" value="6-PHOSPHOGLUCONOLACTONASE-RELATED"/>
    <property type="match status" value="1"/>
</dbReference>